<name>A0A3A1UV66_9BACL</name>
<feature type="transmembrane region" description="Helical" evidence="7">
    <location>
        <begin position="85"/>
        <end position="104"/>
    </location>
</feature>
<evidence type="ECO:0000313" key="10">
    <source>
        <dbReference type="Proteomes" id="UP000266482"/>
    </source>
</evidence>
<dbReference type="Pfam" id="PF00528">
    <property type="entry name" value="BPD_transp_1"/>
    <property type="match status" value="1"/>
</dbReference>
<feature type="transmembrane region" description="Helical" evidence="7">
    <location>
        <begin position="116"/>
        <end position="136"/>
    </location>
</feature>
<dbReference type="OrthoDB" id="152280at2"/>
<dbReference type="AlphaFoldDB" id="A0A3A1UV66"/>
<evidence type="ECO:0000256" key="5">
    <source>
        <dbReference type="ARBA" id="ARBA00022989"/>
    </source>
</evidence>
<dbReference type="GO" id="GO:0055085">
    <property type="term" value="P:transmembrane transport"/>
    <property type="evidence" value="ECO:0007669"/>
    <property type="project" value="InterPro"/>
</dbReference>
<dbReference type="PROSITE" id="PS50928">
    <property type="entry name" value="ABC_TM1"/>
    <property type="match status" value="1"/>
</dbReference>
<dbReference type="SUPFAM" id="SSF161098">
    <property type="entry name" value="MetI-like"/>
    <property type="match status" value="1"/>
</dbReference>
<dbReference type="PANTHER" id="PTHR30193">
    <property type="entry name" value="ABC TRANSPORTER PERMEASE PROTEIN"/>
    <property type="match status" value="1"/>
</dbReference>
<organism evidence="9 10">
    <name type="scientific">Paenibacillus nanensis</name>
    <dbReference type="NCBI Taxonomy" id="393251"/>
    <lineage>
        <taxon>Bacteria</taxon>
        <taxon>Bacillati</taxon>
        <taxon>Bacillota</taxon>
        <taxon>Bacilli</taxon>
        <taxon>Bacillales</taxon>
        <taxon>Paenibacillaceae</taxon>
        <taxon>Paenibacillus</taxon>
    </lineage>
</organism>
<feature type="transmembrane region" description="Helical" evidence="7">
    <location>
        <begin position="275"/>
        <end position="298"/>
    </location>
</feature>
<dbReference type="PANTHER" id="PTHR30193:SF41">
    <property type="entry name" value="DIACETYLCHITOBIOSE UPTAKE SYSTEM PERMEASE PROTEIN NGCF"/>
    <property type="match status" value="1"/>
</dbReference>
<dbReference type="CDD" id="cd06261">
    <property type="entry name" value="TM_PBP2"/>
    <property type="match status" value="1"/>
</dbReference>
<evidence type="ECO:0000256" key="1">
    <source>
        <dbReference type="ARBA" id="ARBA00004651"/>
    </source>
</evidence>
<keyword evidence="2 7" id="KW-0813">Transport</keyword>
<dbReference type="GO" id="GO:0005886">
    <property type="term" value="C:plasma membrane"/>
    <property type="evidence" value="ECO:0007669"/>
    <property type="project" value="UniProtKB-SubCell"/>
</dbReference>
<comment type="subcellular location">
    <subcellularLocation>
        <location evidence="1 7">Cell membrane</location>
        <topology evidence="1 7">Multi-pass membrane protein</topology>
    </subcellularLocation>
</comment>
<keyword evidence="10" id="KW-1185">Reference proteome</keyword>
<gene>
    <name evidence="9" type="ORF">D3P08_13020</name>
</gene>
<keyword evidence="5 7" id="KW-1133">Transmembrane helix</keyword>
<reference evidence="9 10" key="1">
    <citation type="submission" date="2018-09" db="EMBL/GenBank/DDBJ databases">
        <title>Paenibacillus aracenensis nov. sp. isolated from a cave in southern Spain.</title>
        <authorList>
            <person name="Jurado V."/>
            <person name="Gutierrez-Patricio S."/>
            <person name="Gonzalez-Pimentel J.L."/>
            <person name="Miller A.Z."/>
            <person name="Laiz L."/>
            <person name="Saiz-Jimenez C."/>
        </authorList>
    </citation>
    <scope>NUCLEOTIDE SEQUENCE [LARGE SCALE GENOMIC DNA]</scope>
    <source>
        <strain evidence="9 10">DSM 22867</strain>
    </source>
</reference>
<proteinExistence type="inferred from homology"/>
<evidence type="ECO:0000256" key="3">
    <source>
        <dbReference type="ARBA" id="ARBA00022475"/>
    </source>
</evidence>
<dbReference type="InterPro" id="IPR051393">
    <property type="entry name" value="ABC_transporter_permease"/>
</dbReference>
<dbReference type="Proteomes" id="UP000266482">
    <property type="component" value="Unassembled WGS sequence"/>
</dbReference>
<dbReference type="InterPro" id="IPR035906">
    <property type="entry name" value="MetI-like_sf"/>
</dbReference>
<comment type="caution">
    <text evidence="9">The sequence shown here is derived from an EMBL/GenBank/DDBJ whole genome shotgun (WGS) entry which is preliminary data.</text>
</comment>
<dbReference type="Gene3D" id="1.10.3720.10">
    <property type="entry name" value="MetI-like"/>
    <property type="match status" value="1"/>
</dbReference>
<accession>A0A3A1UV66</accession>
<evidence type="ECO:0000256" key="6">
    <source>
        <dbReference type="ARBA" id="ARBA00023136"/>
    </source>
</evidence>
<evidence type="ECO:0000259" key="8">
    <source>
        <dbReference type="PROSITE" id="PS50928"/>
    </source>
</evidence>
<evidence type="ECO:0000313" key="9">
    <source>
        <dbReference type="EMBL" id="RIX52397.1"/>
    </source>
</evidence>
<dbReference type="EMBL" id="QXQA01000007">
    <property type="protein sequence ID" value="RIX52397.1"/>
    <property type="molecule type" value="Genomic_DNA"/>
</dbReference>
<evidence type="ECO:0000256" key="7">
    <source>
        <dbReference type="RuleBase" id="RU363032"/>
    </source>
</evidence>
<keyword evidence="3" id="KW-1003">Cell membrane</keyword>
<feature type="domain" description="ABC transmembrane type-1" evidence="8">
    <location>
        <begin position="78"/>
        <end position="294"/>
    </location>
</feature>
<dbReference type="InterPro" id="IPR000515">
    <property type="entry name" value="MetI-like"/>
</dbReference>
<evidence type="ECO:0000256" key="4">
    <source>
        <dbReference type="ARBA" id="ARBA00022692"/>
    </source>
</evidence>
<feature type="transmembrane region" description="Helical" evidence="7">
    <location>
        <begin position="21"/>
        <end position="40"/>
    </location>
</feature>
<sequence>MAAMTKKLRPASSWRRKLFMASFLLPTFVLFSVFTIYPLLRGLYLSFFDWSGGSETMSFIGMDNYKELFTDPIIPTAIANDYFLIFWKVILILLFAVFFAVALTRLKLKEYGFYRVVFFLPNIISVVVIGVLWSFIYNPSLGFLNAFLSLFTDTPVTTNWLGSAGSAIWSLLPPSVWAGIGFYMLLIIASILAIPSSLYEAASIDGAGEWKQFTTITMPLIWEQFKTSVIHITITTLNGSFIIVKLMTEGGPDNQTQVLGYYLYQMGFKQFHMSYGATIGVLILILSLLTTLILQRILHRETIEM</sequence>
<keyword evidence="6 7" id="KW-0472">Membrane</keyword>
<keyword evidence="4 7" id="KW-0812">Transmembrane</keyword>
<protein>
    <submittedName>
        <fullName evidence="9">Sugar ABC transporter permease</fullName>
    </submittedName>
</protein>
<dbReference type="RefSeq" id="WP_119600123.1">
    <property type="nucleotide sequence ID" value="NZ_QXQA01000007.1"/>
</dbReference>
<evidence type="ECO:0000256" key="2">
    <source>
        <dbReference type="ARBA" id="ARBA00022448"/>
    </source>
</evidence>
<feature type="transmembrane region" description="Helical" evidence="7">
    <location>
        <begin position="176"/>
        <end position="194"/>
    </location>
</feature>
<comment type="similarity">
    <text evidence="7">Belongs to the binding-protein-dependent transport system permease family.</text>
</comment>